<dbReference type="EMBL" id="JBHSIZ010000041">
    <property type="protein sequence ID" value="MFC4960999.1"/>
    <property type="molecule type" value="Genomic_DNA"/>
</dbReference>
<dbReference type="InterPro" id="IPR041436">
    <property type="entry name" value="RNAse_A_bac"/>
</dbReference>
<evidence type="ECO:0000259" key="2">
    <source>
        <dbReference type="Pfam" id="PF18431"/>
    </source>
</evidence>
<dbReference type="Proteomes" id="UP001595834">
    <property type="component" value="Unassembled WGS sequence"/>
</dbReference>
<evidence type="ECO:0000313" key="3">
    <source>
        <dbReference type="EMBL" id="MFC4960999.1"/>
    </source>
</evidence>
<evidence type="ECO:0000313" key="4">
    <source>
        <dbReference type="Proteomes" id="UP001595834"/>
    </source>
</evidence>
<evidence type="ECO:0000256" key="1">
    <source>
        <dbReference type="SAM" id="MobiDB-lite"/>
    </source>
</evidence>
<dbReference type="CDD" id="cd20684">
    <property type="entry name" value="CdiA-CT_Yk_RNaseA-like"/>
    <property type="match status" value="1"/>
</dbReference>
<feature type="region of interest" description="Disordered" evidence="1">
    <location>
        <begin position="495"/>
        <end position="515"/>
    </location>
</feature>
<feature type="domain" description="Bacterial CdiA-CT RNAse A" evidence="2">
    <location>
        <begin position="410"/>
        <end position="552"/>
    </location>
</feature>
<gene>
    <name evidence="3" type="ORF">ACFPFX_32345</name>
</gene>
<dbReference type="Pfam" id="PF18431">
    <property type="entry name" value="RNAse_A_bac"/>
    <property type="match status" value="1"/>
</dbReference>
<feature type="region of interest" description="Disordered" evidence="1">
    <location>
        <begin position="428"/>
        <end position="450"/>
    </location>
</feature>
<dbReference type="RefSeq" id="WP_344378455.1">
    <property type="nucleotide sequence ID" value="NZ_BAAASQ010000022.1"/>
</dbReference>
<reference evidence="4" key="1">
    <citation type="journal article" date="2019" name="Int. J. Syst. Evol. Microbiol.">
        <title>The Global Catalogue of Microorganisms (GCM) 10K type strain sequencing project: providing services to taxonomists for standard genome sequencing and annotation.</title>
        <authorList>
            <consortium name="The Broad Institute Genomics Platform"/>
            <consortium name="The Broad Institute Genome Sequencing Center for Infectious Disease"/>
            <person name="Wu L."/>
            <person name="Ma J."/>
        </authorList>
    </citation>
    <scope>NUCLEOTIDE SEQUENCE [LARGE SCALE GENOMIC DNA]</scope>
    <source>
        <strain evidence="4">CCM 7224</strain>
    </source>
</reference>
<protein>
    <submittedName>
        <fullName evidence="3">RNase A-like domain-containing protein</fullName>
    </submittedName>
</protein>
<sequence>MGSTSVRHTSTTRPTSYVLRNQQYDFSDGAVRLLAALDTHAHAGGRGSGPEAFAAAYAKVTKRFIEVWAKAVVGVGGAAVGLTVTANNYVRAEYLSDPKQAPALRLQPEPDVIQTAASYWPAAELGWGHASGDAFGDRVISDVLEVAGSFGESVLLPVLRDVLRHGKVADITPGGDDLVLPEIAAAWTTAAKDAKAAGDGFDGAIAYITNPTSGHSEWQNAMKQFCSSIWGTTAWGQERVGQKWNHSGGQKPALGVLEDTARSLADACTHFGTAVAKVRSEITDVYRESAYKTLKVKDFGDVLETLLGGAFELAVEFINNLDAGRLDSAVDTYNDTVKSLADALPKLMDPLNEAYLSVPQYAAEEARAEGFGARALTEFRHEHSWTVPGSAASSHTFPLDLASQEFMNDGHTLDKHVGKSDEQLAQRLRDQGDPPGGTWLHGKPQIGGSSSFKNVEEAQEFTQDNLDQKSAEIQAWLSEPPPVGDKEAFVSTAPDGRVTGHSVSKQPIPGEPGTGFKYEGLAARAMETHRTKTILRYDPSLIPPFSVLTSMPAA</sequence>
<keyword evidence="4" id="KW-1185">Reference proteome</keyword>
<name>A0ABV9UXL9_9ACTN</name>
<organism evidence="3 4">
    <name type="scientific">Streptomyces mauvecolor</name>
    <dbReference type="NCBI Taxonomy" id="58345"/>
    <lineage>
        <taxon>Bacteria</taxon>
        <taxon>Bacillati</taxon>
        <taxon>Actinomycetota</taxon>
        <taxon>Actinomycetes</taxon>
        <taxon>Kitasatosporales</taxon>
        <taxon>Streptomycetaceae</taxon>
        <taxon>Streptomyces</taxon>
    </lineage>
</organism>
<proteinExistence type="predicted"/>
<comment type="caution">
    <text evidence="3">The sequence shown here is derived from an EMBL/GenBank/DDBJ whole genome shotgun (WGS) entry which is preliminary data.</text>
</comment>
<accession>A0ABV9UXL9</accession>